<dbReference type="Pfam" id="PF07291">
    <property type="entry name" value="MauE"/>
    <property type="match status" value="1"/>
</dbReference>
<feature type="region of interest" description="Disordered" evidence="5">
    <location>
        <begin position="177"/>
        <end position="198"/>
    </location>
</feature>
<dbReference type="GO" id="GO:0030416">
    <property type="term" value="P:methylamine metabolic process"/>
    <property type="evidence" value="ECO:0007669"/>
    <property type="project" value="InterPro"/>
</dbReference>
<feature type="transmembrane region" description="Helical" evidence="6">
    <location>
        <begin position="47"/>
        <end position="65"/>
    </location>
</feature>
<keyword evidence="2 6" id="KW-0812">Transmembrane</keyword>
<comment type="caution">
    <text evidence="8">The sequence shown here is derived from an EMBL/GenBank/DDBJ whole genome shotgun (WGS) entry which is preliminary data.</text>
</comment>
<gene>
    <name evidence="8" type="ORF">G9U51_10065</name>
</gene>
<evidence type="ECO:0000256" key="4">
    <source>
        <dbReference type="ARBA" id="ARBA00023136"/>
    </source>
</evidence>
<name>A0A967AZR7_9MICO</name>
<evidence type="ECO:0000256" key="1">
    <source>
        <dbReference type="ARBA" id="ARBA00004141"/>
    </source>
</evidence>
<organism evidence="8 9">
    <name type="scientific">Metallococcus carri</name>
    <dbReference type="NCBI Taxonomy" id="1656884"/>
    <lineage>
        <taxon>Bacteria</taxon>
        <taxon>Bacillati</taxon>
        <taxon>Actinomycetota</taxon>
        <taxon>Actinomycetes</taxon>
        <taxon>Micrococcales</taxon>
        <taxon>Dermacoccaceae</taxon>
        <taxon>Metallococcus</taxon>
    </lineage>
</organism>
<evidence type="ECO:0000256" key="3">
    <source>
        <dbReference type="ARBA" id="ARBA00022989"/>
    </source>
</evidence>
<evidence type="ECO:0000256" key="5">
    <source>
        <dbReference type="SAM" id="MobiDB-lite"/>
    </source>
</evidence>
<feature type="domain" description="Methylamine utilisation protein MauE" evidence="7">
    <location>
        <begin position="6"/>
        <end position="132"/>
    </location>
</feature>
<feature type="compositionally biased region" description="Basic and acidic residues" evidence="5">
    <location>
        <begin position="177"/>
        <end position="191"/>
    </location>
</feature>
<dbReference type="AlphaFoldDB" id="A0A967AZR7"/>
<evidence type="ECO:0000313" key="8">
    <source>
        <dbReference type="EMBL" id="NHN56121.1"/>
    </source>
</evidence>
<dbReference type="InterPro" id="IPR036249">
    <property type="entry name" value="Thioredoxin-like_sf"/>
</dbReference>
<reference evidence="8" key="1">
    <citation type="submission" date="2020-03" db="EMBL/GenBank/DDBJ databases">
        <title>Draft sequencing of Calidifontibacter sp. DB0510.</title>
        <authorList>
            <person name="Kim D.-U."/>
        </authorList>
    </citation>
    <scope>NUCLEOTIDE SEQUENCE</scope>
    <source>
        <strain evidence="8">DB0510</strain>
    </source>
</reference>
<evidence type="ECO:0000256" key="2">
    <source>
        <dbReference type="ARBA" id="ARBA00022692"/>
    </source>
</evidence>
<protein>
    <recommendedName>
        <fullName evidence="7">Methylamine utilisation protein MauE domain-containing protein</fullName>
    </recommendedName>
</protein>
<feature type="transmembrane region" description="Helical" evidence="6">
    <location>
        <begin position="153"/>
        <end position="174"/>
    </location>
</feature>
<feature type="transmembrane region" description="Helical" evidence="6">
    <location>
        <begin position="71"/>
        <end position="91"/>
    </location>
</feature>
<dbReference type="RefSeq" id="WP_166196565.1">
    <property type="nucleotide sequence ID" value="NZ_JAAOIV010000006.1"/>
</dbReference>
<dbReference type="InterPro" id="IPR009908">
    <property type="entry name" value="Methylamine_util_MauE"/>
</dbReference>
<dbReference type="EMBL" id="JAAOIV010000006">
    <property type="protein sequence ID" value="NHN56121.1"/>
    <property type="molecule type" value="Genomic_DNA"/>
</dbReference>
<dbReference type="Proteomes" id="UP000744769">
    <property type="component" value="Unassembled WGS sequence"/>
</dbReference>
<comment type="subcellular location">
    <subcellularLocation>
        <location evidence="1">Membrane</location>
        <topology evidence="1">Multi-pass membrane protein</topology>
    </subcellularLocation>
</comment>
<sequence>MNSPALVVPAVLLALVLVASGLLKARDTRTAEDAFVSLRLPAVLRRLRAPLLLPYAELVLAALLLLTPAPLYAAVAVATLLLFLAYAVVVARALRFPEPVECSCFGRLGTGEITGRTLVRNGLLVLLAAIAVIDALAGHSVVGRLRDFDGTAWGWLAGVLVAVVVTAVVTVGSGRDGGRHTAGRADGRHTAGDAFTEGDELDYQRQPIPYGSLRSTDGAMFTLSELAAEQPTLLVLLSIGCGPCVRTMNLLPAWAPQHPILRVVAVPSSEAAPEQLPDLGASITWMFDPERMLARTFPLGYPSAVLLGRDGLLAGGPVGGYEQIAAFLDDIATELAEVEQLTEASG</sequence>
<keyword evidence="4 6" id="KW-0472">Membrane</keyword>
<keyword evidence="9" id="KW-1185">Reference proteome</keyword>
<dbReference type="GO" id="GO:0016020">
    <property type="term" value="C:membrane"/>
    <property type="evidence" value="ECO:0007669"/>
    <property type="project" value="UniProtKB-SubCell"/>
</dbReference>
<feature type="transmembrane region" description="Helical" evidence="6">
    <location>
        <begin position="6"/>
        <end position="26"/>
    </location>
</feature>
<dbReference type="SUPFAM" id="SSF52833">
    <property type="entry name" value="Thioredoxin-like"/>
    <property type="match status" value="1"/>
</dbReference>
<evidence type="ECO:0000259" key="7">
    <source>
        <dbReference type="Pfam" id="PF07291"/>
    </source>
</evidence>
<dbReference type="Gene3D" id="3.40.30.10">
    <property type="entry name" value="Glutaredoxin"/>
    <property type="match status" value="1"/>
</dbReference>
<keyword evidence="3 6" id="KW-1133">Transmembrane helix</keyword>
<proteinExistence type="predicted"/>
<accession>A0A967AZR7</accession>
<evidence type="ECO:0000256" key="6">
    <source>
        <dbReference type="SAM" id="Phobius"/>
    </source>
</evidence>
<feature type="transmembrane region" description="Helical" evidence="6">
    <location>
        <begin position="123"/>
        <end position="141"/>
    </location>
</feature>
<evidence type="ECO:0000313" key="9">
    <source>
        <dbReference type="Proteomes" id="UP000744769"/>
    </source>
</evidence>